<evidence type="ECO:0000313" key="1">
    <source>
        <dbReference type="EMBL" id="KAF8567788.1"/>
    </source>
</evidence>
<comment type="caution">
    <text evidence="1">The sequence shown here is derived from an EMBL/GenBank/DDBJ whole genome shotgun (WGS) entry which is preliminary data.</text>
</comment>
<dbReference type="OrthoDB" id="10364424at2759"/>
<name>A0A8T0DLB8_9TREM</name>
<reference evidence="1 2" key="1">
    <citation type="submission" date="2019-07" db="EMBL/GenBank/DDBJ databases">
        <title>Annotation for the trematode Paragonimus westermani.</title>
        <authorList>
            <person name="Choi Y.-J."/>
        </authorList>
    </citation>
    <scope>NUCLEOTIDE SEQUENCE [LARGE SCALE GENOMIC DNA]</scope>
    <source>
        <strain evidence="1">180907_Pwestermani</strain>
    </source>
</reference>
<evidence type="ECO:0000313" key="2">
    <source>
        <dbReference type="Proteomes" id="UP000699462"/>
    </source>
</evidence>
<protein>
    <submittedName>
        <fullName evidence="1">Uncharacterized protein</fullName>
    </submittedName>
</protein>
<dbReference type="EMBL" id="JTDF01003461">
    <property type="protein sequence ID" value="KAF8567788.1"/>
    <property type="molecule type" value="Genomic_DNA"/>
</dbReference>
<keyword evidence="2" id="KW-1185">Reference proteome</keyword>
<organism evidence="1 2">
    <name type="scientific">Paragonimus westermani</name>
    <dbReference type="NCBI Taxonomy" id="34504"/>
    <lineage>
        <taxon>Eukaryota</taxon>
        <taxon>Metazoa</taxon>
        <taxon>Spiralia</taxon>
        <taxon>Lophotrochozoa</taxon>
        <taxon>Platyhelminthes</taxon>
        <taxon>Trematoda</taxon>
        <taxon>Digenea</taxon>
        <taxon>Plagiorchiida</taxon>
        <taxon>Troglotremata</taxon>
        <taxon>Troglotrematidae</taxon>
        <taxon>Paragonimus</taxon>
    </lineage>
</organism>
<accession>A0A8T0DLB8</accession>
<dbReference type="AlphaFoldDB" id="A0A8T0DLB8"/>
<dbReference type="Proteomes" id="UP000699462">
    <property type="component" value="Unassembled WGS sequence"/>
</dbReference>
<proteinExistence type="predicted"/>
<gene>
    <name evidence="1" type="ORF">P879_03460</name>
</gene>
<sequence>MCKNLSEHDAEFLENYASNLIDDMVSKLLINQPEDPLEFIACSILSPENSVAIGELINELASVSHHSSSFALKCKVVYDEVYRITSAQNSQCVGEVISAIVRGLIRNTFASEGFLSHLKLERCVYMSFMNFKKLLETTLNFRDFTTLCSKLFQNSRASPIRLLRLVEDITKNSEVGLSESAEFLSSLQGEEQSSIKYEDFMKNATELFISQLL</sequence>